<feature type="domain" description="Transposase IS4-like" evidence="1">
    <location>
        <begin position="230"/>
        <end position="495"/>
    </location>
</feature>
<keyword evidence="3" id="KW-1185">Reference proteome</keyword>
<protein>
    <submittedName>
        <fullName evidence="2">IS1634 family transposase</fullName>
    </submittedName>
</protein>
<dbReference type="GO" id="GO:0003677">
    <property type="term" value="F:DNA binding"/>
    <property type="evidence" value="ECO:0007669"/>
    <property type="project" value="InterPro"/>
</dbReference>
<dbReference type="RefSeq" id="WP_116556396.1">
    <property type="nucleotide sequence ID" value="NZ_QCZG01000094.1"/>
</dbReference>
<dbReference type="InterPro" id="IPR012337">
    <property type="entry name" value="RNaseH-like_sf"/>
</dbReference>
<dbReference type="SUPFAM" id="SSF53098">
    <property type="entry name" value="Ribonuclease H-like"/>
    <property type="match status" value="1"/>
</dbReference>
<dbReference type="PANTHER" id="PTHR34614">
    <property type="match status" value="1"/>
</dbReference>
<sequence>MYLKKTRQKSGRIYLSIVDGYYDKEKGHSRTVTIEKVGYLDELEKQYDDPIAYFNERVQELKKKKAERTTPVSMAFSHDEKLTSDHPYRKNFGYAVLSHIYYELEIDKFLLSKQRGSKIDFSSNDIMKLLVFSRLLYPASKKKTFENRSLYFEKQSYSLDDVYRSLSFFYKHSSALQAQLNDRIKELYGRRTDLVYYDVTNYYFETDTLDDLRKKGVSKEHRPNPIVQMGLFIDNQGIPITFELFPGNTNDCLTFRPGLSRIQKEYNLGKIIVVADKGMTTGDNIHYTLSGKHGYVFSLSVRGANQAFKQYVMDENGYTWYGKEYKRKSRLTPRTIQVTSRNGKKLKKVVDEKQVIFYSEKYAKKAKADREKTIAKAMDIIGSPGKYSRATSYGASGYIKDIQFDKETGEIVSPQKRLELDAEKIKAEEALDGYYAIVTSEYKESDDHIIDMYRGLWRIEESFRVTKSDLEARPVYVSREEHIQAHFLTCFIALTIARIIEYKLDHKYSIGRILESLSKSECTHMKRNYYLFDYFDDVLNDIGSVFHIDFSKRVRSLGEIKKIFATTKKG</sequence>
<name>A0A2U1JI38_9BACI</name>
<dbReference type="GO" id="GO:0006313">
    <property type="term" value="P:DNA transposition"/>
    <property type="evidence" value="ECO:0007669"/>
    <property type="project" value="InterPro"/>
</dbReference>
<dbReference type="EMBL" id="QCZG01000094">
    <property type="protein sequence ID" value="PWA04675.1"/>
    <property type="molecule type" value="Genomic_DNA"/>
</dbReference>
<dbReference type="GO" id="GO:0004803">
    <property type="term" value="F:transposase activity"/>
    <property type="evidence" value="ECO:0007669"/>
    <property type="project" value="InterPro"/>
</dbReference>
<gene>
    <name evidence="2" type="ORF">DCC39_18725</name>
</gene>
<evidence type="ECO:0000259" key="1">
    <source>
        <dbReference type="Pfam" id="PF01609"/>
    </source>
</evidence>
<accession>A0A2U1JI38</accession>
<dbReference type="OrthoDB" id="9767746at2"/>
<evidence type="ECO:0000313" key="2">
    <source>
        <dbReference type="EMBL" id="PWA04675.1"/>
    </source>
</evidence>
<dbReference type="PANTHER" id="PTHR34614:SF2">
    <property type="entry name" value="TRANSPOSASE IS4-LIKE DOMAIN-CONTAINING PROTEIN"/>
    <property type="match status" value="1"/>
</dbReference>
<dbReference type="InterPro" id="IPR002559">
    <property type="entry name" value="Transposase_11"/>
</dbReference>
<evidence type="ECO:0000313" key="3">
    <source>
        <dbReference type="Proteomes" id="UP000245998"/>
    </source>
</evidence>
<organism evidence="2 3">
    <name type="scientific">Pueribacillus theae</name>
    <dbReference type="NCBI Taxonomy" id="2171751"/>
    <lineage>
        <taxon>Bacteria</taxon>
        <taxon>Bacillati</taxon>
        <taxon>Bacillota</taxon>
        <taxon>Bacilli</taxon>
        <taxon>Bacillales</taxon>
        <taxon>Bacillaceae</taxon>
        <taxon>Pueribacillus</taxon>
    </lineage>
</organism>
<dbReference type="AlphaFoldDB" id="A0A2U1JI38"/>
<proteinExistence type="predicted"/>
<dbReference type="NCBIfam" id="NF033559">
    <property type="entry name" value="transpos_IS1634"/>
    <property type="match status" value="1"/>
</dbReference>
<comment type="caution">
    <text evidence="2">The sequence shown here is derived from an EMBL/GenBank/DDBJ whole genome shotgun (WGS) entry which is preliminary data.</text>
</comment>
<dbReference type="Proteomes" id="UP000245998">
    <property type="component" value="Unassembled WGS sequence"/>
</dbReference>
<dbReference type="Pfam" id="PF01609">
    <property type="entry name" value="DDE_Tnp_1"/>
    <property type="match status" value="1"/>
</dbReference>
<reference evidence="2 3" key="1">
    <citation type="submission" date="2018-04" db="EMBL/GenBank/DDBJ databases">
        <title>Camelliibacillus theae gen. nov., sp. nov., isolated from Pu'er tea.</title>
        <authorList>
            <person name="Niu L."/>
        </authorList>
    </citation>
    <scope>NUCLEOTIDE SEQUENCE [LARGE SCALE GENOMIC DNA]</scope>
    <source>
        <strain evidence="2 3">T8</strain>
    </source>
</reference>
<dbReference type="InterPro" id="IPR047654">
    <property type="entry name" value="IS1634_transpos"/>
</dbReference>